<evidence type="ECO:0000313" key="8">
    <source>
        <dbReference type="Proteomes" id="UP000007797"/>
    </source>
</evidence>
<accession>F4PU69</accession>
<organism evidence="7 8">
    <name type="scientific">Cavenderia fasciculata</name>
    <name type="common">Slime mold</name>
    <name type="synonym">Dictyostelium fasciculatum</name>
    <dbReference type="NCBI Taxonomy" id="261658"/>
    <lineage>
        <taxon>Eukaryota</taxon>
        <taxon>Amoebozoa</taxon>
        <taxon>Evosea</taxon>
        <taxon>Eumycetozoa</taxon>
        <taxon>Dictyostelia</taxon>
        <taxon>Acytosteliales</taxon>
        <taxon>Cavenderiaceae</taxon>
        <taxon>Cavenderia</taxon>
    </lineage>
</organism>
<dbReference type="STRING" id="1054147.F4PU69"/>
<dbReference type="OrthoDB" id="10265891at2759"/>
<dbReference type="GO" id="GO:0018580">
    <property type="term" value="F:nitronate monooxygenase activity"/>
    <property type="evidence" value="ECO:0007669"/>
    <property type="project" value="InterPro"/>
</dbReference>
<dbReference type="OMA" id="AYPEVHH"/>
<dbReference type="Pfam" id="PF03060">
    <property type="entry name" value="NMO"/>
    <property type="match status" value="1"/>
</dbReference>
<keyword evidence="3" id="KW-0285">Flavoprotein</keyword>
<evidence type="ECO:0000256" key="3">
    <source>
        <dbReference type="ARBA" id="ARBA00022630"/>
    </source>
</evidence>
<gene>
    <name evidence="7" type="ORF">DFA_00864</name>
</gene>
<evidence type="ECO:0000313" key="7">
    <source>
        <dbReference type="EMBL" id="EGG20995.1"/>
    </source>
</evidence>
<evidence type="ECO:0008006" key="9">
    <source>
        <dbReference type="Google" id="ProtNLM"/>
    </source>
</evidence>
<dbReference type="CDD" id="cd04730">
    <property type="entry name" value="NPD_like"/>
    <property type="match status" value="1"/>
</dbReference>
<dbReference type="PANTHER" id="PTHR42747:SF3">
    <property type="entry name" value="NITRONATE MONOOXYGENASE-RELATED"/>
    <property type="match status" value="1"/>
</dbReference>
<evidence type="ECO:0000256" key="2">
    <source>
        <dbReference type="ARBA" id="ARBA00009881"/>
    </source>
</evidence>
<dbReference type="PANTHER" id="PTHR42747">
    <property type="entry name" value="NITRONATE MONOOXYGENASE-RELATED"/>
    <property type="match status" value="1"/>
</dbReference>
<keyword evidence="8" id="KW-1185">Reference proteome</keyword>
<dbReference type="AlphaFoldDB" id="F4PU69"/>
<dbReference type="KEGG" id="dfa:DFA_00864"/>
<comment type="similarity">
    <text evidence="2">Belongs to the nitronate monooxygenase family. NMO class I subfamily.</text>
</comment>
<dbReference type="GeneID" id="14873604"/>
<evidence type="ECO:0000256" key="5">
    <source>
        <dbReference type="ARBA" id="ARBA00023002"/>
    </source>
</evidence>
<comment type="cofactor">
    <cofactor evidence="1">
        <name>FMN</name>
        <dbReference type="ChEBI" id="CHEBI:58210"/>
    </cofactor>
</comment>
<evidence type="ECO:0000256" key="4">
    <source>
        <dbReference type="ARBA" id="ARBA00022643"/>
    </source>
</evidence>
<evidence type="ECO:0000256" key="1">
    <source>
        <dbReference type="ARBA" id="ARBA00001917"/>
    </source>
</evidence>
<proteinExistence type="inferred from homology"/>
<dbReference type="InterPro" id="IPR013785">
    <property type="entry name" value="Aldolase_TIM"/>
</dbReference>
<sequence length="410" mass="44989">MNRFLQLVRVKYPIIQAPMLGVTTPEMVAAAVKSGSLGSLPLGGVSPTDSLKLIQQTKQLINQNNNNNEHQQPQPFAVNLFTYTPSKYESIDPHRIDQMKNHIITNTIKIEKKEIKTTEQLINNNTKYYVGEDLVDVIIDQGIKIVSFTFGVLSLQSIKRLRDDGCVLIGTATSVQEALYLERYGGVDIICAQGYEAGGHRGSFLSVSNPNNIIQGGDFEYKDLPKVGLMSLLAQIVDNVSPDIPVIAAGGLVDGRSCSAAFTLGASAVQLGTVLLTSKESSAQYKSSIIKCHHKETTTSLTRSFSGRYARGIPNRFMEEMDKPSSPSPLPYPFQLKLVSSIRSLAADKTTDNTDYISQWAGQNMSKCGTNNNHSTYDILTNIITDLNLNNNNNNNSKQTTTKDSNNLVY</sequence>
<dbReference type="InterPro" id="IPR004136">
    <property type="entry name" value="NMO"/>
</dbReference>
<dbReference type="RefSeq" id="XP_004358845.1">
    <property type="nucleotide sequence ID" value="XM_004358788.1"/>
</dbReference>
<dbReference type="Proteomes" id="UP000007797">
    <property type="component" value="Unassembled WGS sequence"/>
</dbReference>
<name>F4PU69_CACFS</name>
<keyword evidence="6" id="KW-0503">Monooxygenase</keyword>
<keyword evidence="4" id="KW-0288">FMN</keyword>
<reference evidence="8" key="1">
    <citation type="journal article" date="2011" name="Genome Res.">
        <title>Phylogeny-wide analysis of social amoeba genomes highlights ancient origins for complex intercellular communication.</title>
        <authorList>
            <person name="Heidel A.J."/>
            <person name="Lawal H.M."/>
            <person name="Felder M."/>
            <person name="Schilde C."/>
            <person name="Helps N.R."/>
            <person name="Tunggal B."/>
            <person name="Rivero F."/>
            <person name="John U."/>
            <person name="Schleicher M."/>
            <person name="Eichinger L."/>
            <person name="Platzer M."/>
            <person name="Noegel A.A."/>
            <person name="Schaap P."/>
            <person name="Gloeckner G."/>
        </authorList>
    </citation>
    <scope>NUCLEOTIDE SEQUENCE [LARGE SCALE GENOMIC DNA]</scope>
    <source>
        <strain evidence="8">SH3</strain>
    </source>
</reference>
<keyword evidence="5" id="KW-0560">Oxidoreductase</keyword>
<evidence type="ECO:0000256" key="6">
    <source>
        <dbReference type="ARBA" id="ARBA00023033"/>
    </source>
</evidence>
<protein>
    <recommendedName>
        <fullName evidence="9">Nitronate monooxygenase domain-containing protein</fullName>
    </recommendedName>
</protein>
<dbReference type="SUPFAM" id="SSF51412">
    <property type="entry name" value="Inosine monophosphate dehydrogenase (IMPDH)"/>
    <property type="match status" value="1"/>
</dbReference>
<dbReference type="EMBL" id="GL883010">
    <property type="protein sequence ID" value="EGG20995.1"/>
    <property type="molecule type" value="Genomic_DNA"/>
</dbReference>
<dbReference type="Gene3D" id="3.20.20.70">
    <property type="entry name" value="Aldolase class I"/>
    <property type="match status" value="1"/>
</dbReference>